<dbReference type="AlphaFoldDB" id="A0A3E5A4N6"/>
<protein>
    <submittedName>
        <fullName evidence="1">Uncharacterized protein</fullName>
    </submittedName>
</protein>
<reference evidence="1 2" key="1">
    <citation type="submission" date="2018-08" db="EMBL/GenBank/DDBJ databases">
        <title>A genome reference for cultivated species of the human gut microbiota.</title>
        <authorList>
            <person name="Zou Y."/>
            <person name="Xue W."/>
            <person name="Luo G."/>
        </authorList>
    </citation>
    <scope>NUCLEOTIDE SEQUENCE [LARGE SCALE GENOMIC DNA]</scope>
    <source>
        <strain evidence="1 2">OM06-11AA</strain>
    </source>
</reference>
<proteinExistence type="predicted"/>
<accession>A0A3E5A4N6</accession>
<sequence>MKYAIYYGGREITPPDNIMQIFHGSKLIWERLKATVLADTALRGYRFTRKGILCPHTVTPADTAAKIYDKTGKNVLFSTSFEPCFNEQESGILIWDEIPMYRTISRAESVIAKDTSDYVVLKNNVFEPVYFEPILTDTAAQWKGHATAIASHLAGYPNRIADGGGSGIAPLKYPIGYTDGWPAGVSNRQTLAYVQDEILNTDKNYAVLSVCGDTMVCADDPYMTNSASAYGTITERKLDGTLIQSLFSSNQRLITYNTNELRRRFYVAGDYVIYNSTHSSKLYLAAKPKTASAATINQDGYQNPYLGQNLPENVFFYNGNYYIIGAIIRYGETPESAKYTLELPGNDFGGYRVYEPDSPGCYWLDAESGVLYVIAYSNETDENGNYDYRVIQIQL</sequence>
<dbReference type="EMBL" id="QSUB01000005">
    <property type="protein sequence ID" value="RGN03775.1"/>
    <property type="molecule type" value="Genomic_DNA"/>
</dbReference>
<gene>
    <name evidence="1" type="ORF">DXB81_11545</name>
</gene>
<dbReference type="Proteomes" id="UP000261222">
    <property type="component" value="Unassembled WGS sequence"/>
</dbReference>
<organism evidence="1 2">
    <name type="scientific">Blautia obeum</name>
    <dbReference type="NCBI Taxonomy" id="40520"/>
    <lineage>
        <taxon>Bacteria</taxon>
        <taxon>Bacillati</taxon>
        <taxon>Bacillota</taxon>
        <taxon>Clostridia</taxon>
        <taxon>Lachnospirales</taxon>
        <taxon>Lachnospiraceae</taxon>
        <taxon>Blautia</taxon>
    </lineage>
</organism>
<evidence type="ECO:0000313" key="1">
    <source>
        <dbReference type="EMBL" id="RGN03775.1"/>
    </source>
</evidence>
<name>A0A3E5A4N6_9FIRM</name>
<evidence type="ECO:0000313" key="2">
    <source>
        <dbReference type="Proteomes" id="UP000261222"/>
    </source>
</evidence>
<comment type="caution">
    <text evidence="1">The sequence shown here is derived from an EMBL/GenBank/DDBJ whole genome shotgun (WGS) entry which is preliminary data.</text>
</comment>
<dbReference type="RefSeq" id="WP_117739342.1">
    <property type="nucleotide sequence ID" value="NZ_QSUB01000005.1"/>
</dbReference>